<reference evidence="8" key="1">
    <citation type="submission" date="2021-01" db="EMBL/GenBank/DDBJ databases">
        <authorList>
            <person name="Corre E."/>
            <person name="Pelletier E."/>
            <person name="Niang G."/>
            <person name="Scheremetjew M."/>
            <person name="Finn R."/>
            <person name="Kale V."/>
            <person name="Holt S."/>
            <person name="Cochrane G."/>
            <person name="Meng A."/>
            <person name="Brown T."/>
            <person name="Cohen L."/>
        </authorList>
    </citation>
    <scope>NUCLEOTIDE SEQUENCE</scope>
    <source>
        <strain evidence="8">MM31A-1</strain>
    </source>
</reference>
<evidence type="ECO:0000256" key="5">
    <source>
        <dbReference type="ARBA" id="ARBA00023002"/>
    </source>
</evidence>
<dbReference type="InterPro" id="IPR016166">
    <property type="entry name" value="FAD-bd_PCMH"/>
</dbReference>
<comment type="cofactor">
    <cofactor evidence="1">
        <name>FAD</name>
        <dbReference type="ChEBI" id="CHEBI:57692"/>
    </cofactor>
</comment>
<name>A0A7S3V8A0_9STRA</name>
<keyword evidence="5" id="KW-0560">Oxidoreductase</keyword>
<evidence type="ECO:0000256" key="4">
    <source>
        <dbReference type="ARBA" id="ARBA00022827"/>
    </source>
</evidence>
<evidence type="ECO:0000256" key="3">
    <source>
        <dbReference type="ARBA" id="ARBA00022630"/>
    </source>
</evidence>
<dbReference type="InterPro" id="IPR050416">
    <property type="entry name" value="FAD-linked_Oxidoreductase"/>
</dbReference>
<dbReference type="AlphaFoldDB" id="A0A7S3V8A0"/>
<keyword evidence="6" id="KW-0732">Signal</keyword>
<gene>
    <name evidence="8" type="ORF">CDEB00056_LOCUS8803</name>
</gene>
<dbReference type="Gene3D" id="3.30.43.10">
    <property type="entry name" value="Uridine Diphospho-n-acetylenolpyruvylglucosamine Reductase, domain 2"/>
    <property type="match status" value="1"/>
</dbReference>
<dbReference type="Pfam" id="PF01565">
    <property type="entry name" value="FAD_binding_4"/>
    <property type="match status" value="1"/>
</dbReference>
<dbReference type="SUPFAM" id="SSF56176">
    <property type="entry name" value="FAD-binding/transporter-associated domain-like"/>
    <property type="match status" value="1"/>
</dbReference>
<keyword evidence="3" id="KW-0285">Flavoprotein</keyword>
<dbReference type="PANTHER" id="PTHR42973">
    <property type="entry name" value="BINDING OXIDOREDUCTASE, PUTATIVE (AFU_ORTHOLOGUE AFUA_1G17690)-RELATED"/>
    <property type="match status" value="1"/>
</dbReference>
<dbReference type="PANTHER" id="PTHR42973:SF39">
    <property type="entry name" value="FAD-BINDING PCMH-TYPE DOMAIN-CONTAINING PROTEIN"/>
    <property type="match status" value="1"/>
</dbReference>
<feature type="domain" description="FAD-binding PCMH-type" evidence="7">
    <location>
        <begin position="147"/>
        <end position="418"/>
    </location>
</feature>
<proteinExistence type="inferred from homology"/>
<accession>A0A7S3V8A0</accession>
<dbReference type="InterPro" id="IPR036318">
    <property type="entry name" value="FAD-bd_PCMH-like_sf"/>
</dbReference>
<evidence type="ECO:0000256" key="2">
    <source>
        <dbReference type="ARBA" id="ARBA00005466"/>
    </source>
</evidence>
<keyword evidence="4" id="KW-0274">FAD</keyword>
<dbReference type="InterPro" id="IPR016169">
    <property type="entry name" value="FAD-bd_PCMH_sub2"/>
</dbReference>
<dbReference type="PROSITE" id="PS51387">
    <property type="entry name" value="FAD_PCMH"/>
    <property type="match status" value="1"/>
</dbReference>
<dbReference type="GO" id="GO:0016491">
    <property type="term" value="F:oxidoreductase activity"/>
    <property type="evidence" value="ECO:0007669"/>
    <property type="project" value="UniProtKB-KW"/>
</dbReference>
<evidence type="ECO:0000313" key="8">
    <source>
        <dbReference type="EMBL" id="CAE0463962.1"/>
    </source>
</evidence>
<dbReference type="InterPro" id="IPR016167">
    <property type="entry name" value="FAD-bd_PCMH_sub1"/>
</dbReference>
<comment type="similarity">
    <text evidence="2">Belongs to the oxygen-dependent FAD-linked oxidoreductase family.</text>
</comment>
<feature type="signal peptide" evidence="6">
    <location>
        <begin position="1"/>
        <end position="29"/>
    </location>
</feature>
<dbReference type="InterPro" id="IPR006094">
    <property type="entry name" value="Oxid_FAD_bind_N"/>
</dbReference>
<organism evidence="8">
    <name type="scientific">Chaetoceros debilis</name>
    <dbReference type="NCBI Taxonomy" id="122233"/>
    <lineage>
        <taxon>Eukaryota</taxon>
        <taxon>Sar</taxon>
        <taxon>Stramenopiles</taxon>
        <taxon>Ochrophyta</taxon>
        <taxon>Bacillariophyta</taxon>
        <taxon>Coscinodiscophyceae</taxon>
        <taxon>Chaetocerotophycidae</taxon>
        <taxon>Chaetocerotales</taxon>
        <taxon>Chaetocerotaceae</taxon>
        <taxon>Chaetoceros</taxon>
    </lineage>
</organism>
<sequence>MPSSAILVARAMINLTVLLTAAMSVSVDAAADASLHPPWDDLATKLSTDSLQVTVTDNLLDDWLDQCVHPFADLNLTSYGGTDHLVSNHQLYNETSGLCMVHVFCAYKECNAGRFTSAFVNSGNNFYNSTLLTDDIWKNPEKKNWSSLNLPAAVVHPRHVGDIAAAIMFATQHKIQMSVKTSGHSYTGASTKNNSLLLNLFRLKQYAHPELEYTNVSEEDHSDNDGASSIVECGYDALDSSPQDGYREACALATARDKNAVIRVGGGETWDLVLKAVSETWNNDPTKSRKYHIVSGAAGTVSAAGGWLASGGLSGNNGMRMYGLGVDQVLHVEMVLPNNGMHVRFGPTAWESKAGMMYPRTKAVTGYCNKGGLEDESAWDWQECDEDINFMDLWYAVRGGGGGSYGVITAIYYQLHEYSKLQIVLDPTIDFLTLTIGLLEYDLLVLWYDFFLKFYFDPEEVGVTKEASNSCSAPGFPTMICYNDGGDIMIAAWERFRKAAGVDDAVIPSLVAIPKIDSWYHNIVSGGEANPNVPPGRGNDTPAPTITSTYNSFPESNGQFLMFPQEALATKRDELIPLLTQCVLERKCVPFFYIMGGNIPSADDGHNSLPIHRRHGGFLMTVMDNNYRTKFDQIFYDVNDGQPKNGDNFPGALCHNHASLDYPTPRKDDWTKACDLSYSKEEKEEKCFSYQETAWGTEVLKKLERIHADVDPNRLFSTSDSVGYDDGAMEMGPADSSNGTVLQTSLITSVPSFVSVALVAALWV</sequence>
<protein>
    <recommendedName>
        <fullName evidence="7">FAD-binding PCMH-type domain-containing protein</fullName>
    </recommendedName>
</protein>
<evidence type="ECO:0000256" key="6">
    <source>
        <dbReference type="SAM" id="SignalP"/>
    </source>
</evidence>
<feature type="chain" id="PRO_5030716773" description="FAD-binding PCMH-type domain-containing protein" evidence="6">
    <location>
        <begin position="30"/>
        <end position="764"/>
    </location>
</feature>
<dbReference type="GO" id="GO:0071949">
    <property type="term" value="F:FAD binding"/>
    <property type="evidence" value="ECO:0007669"/>
    <property type="project" value="InterPro"/>
</dbReference>
<dbReference type="Gene3D" id="3.30.465.10">
    <property type="match status" value="1"/>
</dbReference>
<evidence type="ECO:0000256" key="1">
    <source>
        <dbReference type="ARBA" id="ARBA00001974"/>
    </source>
</evidence>
<evidence type="ECO:0000259" key="7">
    <source>
        <dbReference type="PROSITE" id="PS51387"/>
    </source>
</evidence>
<dbReference type="EMBL" id="HBIO01011320">
    <property type="protein sequence ID" value="CAE0463962.1"/>
    <property type="molecule type" value="Transcribed_RNA"/>
</dbReference>